<gene>
    <name evidence="5" type="ORF">F0357_15765</name>
</gene>
<name>A0A6A7Y4K8_9HYPH</name>
<sequence length="350" mass="36480">MGRRLMKPSGRLALKTAGIALVCILGALAGCKEERKPEQAAHAAAPTAKPQVALVMKTLTNPFFAEMERGARQAAAEEGANILVKAASKETSIDQQIGIIDALVHDKVAAIVVAPGDSVRLIPPLKTAQDAGIVVVNVDNRLDPAFAKTLDFKAPPFVSIDNERAAYAVTRRLIAALPARTTGAVEAAVIEGIPDANNSAERKAGALKAFGEAPNIRVVAVQSGNWRIEEGYAAARTILREHPHVKLIFCANDMMALGVVRYLADSKTSGVLVAGFDALPEARRAIASGALVASADQNARQQGYLGVKAAMTLLKGAPVEPATQLDATVIDSANADVPTTPATAPQVTAP</sequence>
<dbReference type="PANTHER" id="PTHR46847:SF1">
    <property type="entry name" value="D-ALLOSE-BINDING PERIPLASMIC PROTEIN-RELATED"/>
    <property type="match status" value="1"/>
</dbReference>
<evidence type="ECO:0000259" key="4">
    <source>
        <dbReference type="Pfam" id="PF13407"/>
    </source>
</evidence>
<evidence type="ECO:0000313" key="5">
    <source>
        <dbReference type="EMBL" id="MQT14073.1"/>
    </source>
</evidence>
<proteinExistence type="inferred from homology"/>
<accession>A0A6A7Y4K8</accession>
<feature type="domain" description="Periplasmic binding protein" evidence="4">
    <location>
        <begin position="52"/>
        <end position="317"/>
    </location>
</feature>
<evidence type="ECO:0000313" key="6">
    <source>
        <dbReference type="Proteomes" id="UP000332515"/>
    </source>
</evidence>
<organism evidence="5 6">
    <name type="scientific">Segnochrobactrum spirostomi</name>
    <dbReference type="NCBI Taxonomy" id="2608987"/>
    <lineage>
        <taxon>Bacteria</taxon>
        <taxon>Pseudomonadati</taxon>
        <taxon>Pseudomonadota</taxon>
        <taxon>Alphaproteobacteria</taxon>
        <taxon>Hyphomicrobiales</taxon>
        <taxon>Segnochrobactraceae</taxon>
        <taxon>Segnochrobactrum</taxon>
    </lineage>
</organism>
<reference evidence="5 6" key="1">
    <citation type="submission" date="2019-09" db="EMBL/GenBank/DDBJ databases">
        <title>Segnochrobactrum spirostomi gen. nov., sp. nov., isolated from the ciliate Spirostomum cf. yagiui and description of a novel family, Segnochrobactraceae fam. nov. within the order Rhizobiales of the class Alphaproteobacteria.</title>
        <authorList>
            <person name="Akter S."/>
            <person name="Shazib S.U.A."/>
            <person name="Shin M.K."/>
        </authorList>
    </citation>
    <scope>NUCLEOTIDE SEQUENCE [LARGE SCALE GENOMIC DNA]</scope>
    <source>
        <strain evidence="5 6">Sp-1</strain>
    </source>
</reference>
<keyword evidence="3" id="KW-0732">Signal</keyword>
<comment type="caution">
    <text evidence="5">The sequence shown here is derived from an EMBL/GenBank/DDBJ whole genome shotgun (WGS) entry which is preliminary data.</text>
</comment>
<dbReference type="Pfam" id="PF13407">
    <property type="entry name" value="Peripla_BP_4"/>
    <property type="match status" value="1"/>
</dbReference>
<dbReference type="PROSITE" id="PS51257">
    <property type="entry name" value="PROKAR_LIPOPROTEIN"/>
    <property type="match status" value="1"/>
</dbReference>
<comment type="similarity">
    <text evidence="2">Belongs to the bacterial solute-binding protein 2 family.</text>
</comment>
<dbReference type="InterPro" id="IPR025997">
    <property type="entry name" value="SBP_2_dom"/>
</dbReference>
<evidence type="ECO:0000256" key="2">
    <source>
        <dbReference type="ARBA" id="ARBA00007639"/>
    </source>
</evidence>
<keyword evidence="6" id="KW-1185">Reference proteome</keyword>
<dbReference type="SUPFAM" id="SSF53822">
    <property type="entry name" value="Periplasmic binding protein-like I"/>
    <property type="match status" value="1"/>
</dbReference>
<evidence type="ECO:0000256" key="3">
    <source>
        <dbReference type="ARBA" id="ARBA00022729"/>
    </source>
</evidence>
<dbReference type="PANTHER" id="PTHR46847">
    <property type="entry name" value="D-ALLOSE-BINDING PERIPLASMIC PROTEIN-RELATED"/>
    <property type="match status" value="1"/>
</dbReference>
<protein>
    <submittedName>
        <fullName evidence="5">Sugar ABC transporter substrate-binding protein</fullName>
    </submittedName>
</protein>
<dbReference type="InterPro" id="IPR028082">
    <property type="entry name" value="Peripla_BP_I"/>
</dbReference>
<comment type="subcellular location">
    <subcellularLocation>
        <location evidence="1">Cell envelope</location>
    </subcellularLocation>
</comment>
<dbReference type="GO" id="GO:0030246">
    <property type="term" value="F:carbohydrate binding"/>
    <property type="evidence" value="ECO:0007669"/>
    <property type="project" value="UniProtKB-ARBA"/>
</dbReference>
<dbReference type="AlphaFoldDB" id="A0A6A7Y4K8"/>
<dbReference type="EMBL" id="VWNA01000001">
    <property type="protein sequence ID" value="MQT14073.1"/>
    <property type="molecule type" value="Genomic_DNA"/>
</dbReference>
<dbReference type="GO" id="GO:0030313">
    <property type="term" value="C:cell envelope"/>
    <property type="evidence" value="ECO:0007669"/>
    <property type="project" value="UniProtKB-SubCell"/>
</dbReference>
<dbReference type="Proteomes" id="UP000332515">
    <property type="component" value="Unassembled WGS sequence"/>
</dbReference>
<evidence type="ECO:0000256" key="1">
    <source>
        <dbReference type="ARBA" id="ARBA00004196"/>
    </source>
</evidence>
<dbReference type="Gene3D" id="3.40.50.2300">
    <property type="match status" value="2"/>
</dbReference>